<dbReference type="Proteomes" id="UP000824159">
    <property type="component" value="Unassembled WGS sequence"/>
</dbReference>
<gene>
    <name evidence="5" type="ORF">IAD12_05505</name>
</gene>
<dbReference type="PROSITE" id="PS01124">
    <property type="entry name" value="HTH_ARAC_FAMILY_2"/>
    <property type="match status" value="1"/>
</dbReference>
<keyword evidence="3" id="KW-0804">Transcription</keyword>
<evidence type="ECO:0000313" key="6">
    <source>
        <dbReference type="Proteomes" id="UP000824159"/>
    </source>
</evidence>
<evidence type="ECO:0000313" key="5">
    <source>
        <dbReference type="EMBL" id="HIT99690.1"/>
    </source>
</evidence>
<dbReference type="Gene3D" id="2.60.120.10">
    <property type="entry name" value="Jelly Rolls"/>
    <property type="match status" value="1"/>
</dbReference>
<dbReference type="Pfam" id="PF12833">
    <property type="entry name" value="HTH_18"/>
    <property type="match status" value="1"/>
</dbReference>
<dbReference type="Gene3D" id="1.10.10.60">
    <property type="entry name" value="Homeodomain-like"/>
    <property type="match status" value="2"/>
</dbReference>
<name>A0A9D1HE54_9FIRM</name>
<dbReference type="SUPFAM" id="SSF51182">
    <property type="entry name" value="RmlC-like cupins"/>
    <property type="match status" value="1"/>
</dbReference>
<dbReference type="Pfam" id="PF02311">
    <property type="entry name" value="AraC_binding"/>
    <property type="match status" value="1"/>
</dbReference>
<dbReference type="SMART" id="SM00342">
    <property type="entry name" value="HTH_ARAC"/>
    <property type="match status" value="1"/>
</dbReference>
<proteinExistence type="predicted"/>
<dbReference type="CDD" id="cd02208">
    <property type="entry name" value="cupin_RmlC-like"/>
    <property type="match status" value="1"/>
</dbReference>
<evidence type="ECO:0000256" key="2">
    <source>
        <dbReference type="ARBA" id="ARBA00023125"/>
    </source>
</evidence>
<dbReference type="PANTHER" id="PTHR43280">
    <property type="entry name" value="ARAC-FAMILY TRANSCRIPTIONAL REGULATOR"/>
    <property type="match status" value="1"/>
</dbReference>
<evidence type="ECO:0000256" key="1">
    <source>
        <dbReference type="ARBA" id="ARBA00023015"/>
    </source>
</evidence>
<dbReference type="SUPFAM" id="SSF46689">
    <property type="entry name" value="Homeodomain-like"/>
    <property type="match status" value="1"/>
</dbReference>
<evidence type="ECO:0000259" key="4">
    <source>
        <dbReference type="PROSITE" id="PS01124"/>
    </source>
</evidence>
<dbReference type="AlphaFoldDB" id="A0A9D1HE54"/>
<comment type="caution">
    <text evidence="5">The sequence shown here is derived from an EMBL/GenBank/DDBJ whole genome shotgun (WGS) entry which is preliminary data.</text>
</comment>
<keyword evidence="2" id="KW-0238">DNA-binding</keyword>
<dbReference type="InterPro" id="IPR018060">
    <property type="entry name" value="HTH_AraC"/>
</dbReference>
<reference evidence="5" key="2">
    <citation type="journal article" date="2021" name="PeerJ">
        <title>Extensive microbial diversity within the chicken gut microbiome revealed by metagenomics and culture.</title>
        <authorList>
            <person name="Gilroy R."/>
            <person name="Ravi A."/>
            <person name="Getino M."/>
            <person name="Pursley I."/>
            <person name="Horton D.L."/>
            <person name="Alikhan N.F."/>
            <person name="Baker D."/>
            <person name="Gharbi K."/>
            <person name="Hall N."/>
            <person name="Watson M."/>
            <person name="Adriaenssens E.M."/>
            <person name="Foster-Nyarko E."/>
            <person name="Jarju S."/>
            <person name="Secka A."/>
            <person name="Antonio M."/>
            <person name="Oren A."/>
            <person name="Chaudhuri R.R."/>
            <person name="La Ragione R."/>
            <person name="Hildebrand F."/>
            <person name="Pallen M.J."/>
        </authorList>
    </citation>
    <scope>NUCLEOTIDE SEQUENCE</scope>
    <source>
        <strain evidence="5">CHK176-22527</strain>
    </source>
</reference>
<accession>A0A9D1HE54</accession>
<dbReference type="InterPro" id="IPR009057">
    <property type="entry name" value="Homeodomain-like_sf"/>
</dbReference>
<dbReference type="InterPro" id="IPR011051">
    <property type="entry name" value="RmlC_Cupin_sf"/>
</dbReference>
<protein>
    <submittedName>
        <fullName evidence="5">Helix-turn-helix domain-containing protein</fullName>
    </submittedName>
</protein>
<reference evidence="5" key="1">
    <citation type="submission" date="2020-10" db="EMBL/GenBank/DDBJ databases">
        <authorList>
            <person name="Gilroy R."/>
        </authorList>
    </citation>
    <scope>NUCLEOTIDE SEQUENCE</scope>
    <source>
        <strain evidence="5">CHK176-22527</strain>
    </source>
</reference>
<keyword evidence="1" id="KW-0805">Transcription regulation</keyword>
<dbReference type="GO" id="GO:0003700">
    <property type="term" value="F:DNA-binding transcription factor activity"/>
    <property type="evidence" value="ECO:0007669"/>
    <property type="project" value="InterPro"/>
</dbReference>
<dbReference type="EMBL" id="DVLX01000069">
    <property type="protein sequence ID" value="HIT99690.1"/>
    <property type="molecule type" value="Genomic_DNA"/>
</dbReference>
<dbReference type="InterPro" id="IPR003313">
    <property type="entry name" value="AraC-bd"/>
</dbReference>
<evidence type="ECO:0000256" key="3">
    <source>
        <dbReference type="ARBA" id="ARBA00023163"/>
    </source>
</evidence>
<sequence length="516" mass="59591">MLKEKIIYKDELPINVVTANILEYPTHFHDDMEVVYVLSGNIVLKNGCYTYTLNQGDIFILNGMDMHSFSSVDGDNMVMMLQLDFTYFARYYKDLKEKFFVTDLKEDNRKSLGVLRNILARIMMEVLQKGPGYEHKVIESTHNLLACLLSDFCFSGDEEISQDENGRGRSSRILAGRLNRITEYMYDNYARKLTLSEIAENEDLSIYYLSHIIKEASGLSFQDLLGYIRVEESEKLLLGTSKKIGVIADEIGFSAVRYYIKHFETWYGMHPSEYRKKYSGKTVTKETKAQYRRCAPADIEDAVRKQVKGVYSEYEDKLKAKPVIIDIDVQAQKEKINGYDCELAEIMERGVNGILAEPYKRMKEFGEDVIASGNNYMVSVLRDEAGNIINMSILIYNFDENVVRSLKKIQTENDILRLARNYEDEIEFLIKCRGLSGEFKILRYRLERDNFVKRITGSMDSERDIDKREEFMERCSEFPSIISGTYTSSDMLSIRSTFKGMGAELILVDNISDQPD</sequence>
<feature type="domain" description="HTH araC/xylS-type" evidence="4">
    <location>
        <begin position="179"/>
        <end position="277"/>
    </location>
</feature>
<dbReference type="GO" id="GO:0043565">
    <property type="term" value="F:sequence-specific DNA binding"/>
    <property type="evidence" value="ECO:0007669"/>
    <property type="project" value="InterPro"/>
</dbReference>
<dbReference type="InterPro" id="IPR014710">
    <property type="entry name" value="RmlC-like_jellyroll"/>
</dbReference>
<organism evidence="5 6">
    <name type="scientific">Candidatus Allocopromorpha excrementavium</name>
    <dbReference type="NCBI Taxonomy" id="2840741"/>
    <lineage>
        <taxon>Bacteria</taxon>
        <taxon>Bacillati</taxon>
        <taxon>Bacillota</taxon>
        <taxon>Clostridia</taxon>
        <taxon>Eubacteriales</taxon>
        <taxon>Eubacteriaceae</taxon>
        <taxon>Eubacteriaceae incertae sedis</taxon>
        <taxon>Candidatus Allocopromorpha</taxon>
    </lineage>
</organism>
<dbReference type="PANTHER" id="PTHR43280:SF34">
    <property type="entry name" value="ARAC-FAMILY TRANSCRIPTIONAL REGULATOR"/>
    <property type="match status" value="1"/>
</dbReference>